<feature type="chain" id="PRO_5027609586" evidence="5">
    <location>
        <begin position="26"/>
        <end position="225"/>
    </location>
</feature>
<dbReference type="Gene3D" id="1.10.101.10">
    <property type="entry name" value="PGBD-like superfamily/PGBD"/>
    <property type="match status" value="1"/>
</dbReference>
<dbReference type="Pfam" id="PF00877">
    <property type="entry name" value="NLPC_P60"/>
    <property type="match status" value="1"/>
</dbReference>
<dbReference type="SUPFAM" id="SSF54001">
    <property type="entry name" value="Cysteine proteinases"/>
    <property type="match status" value="1"/>
</dbReference>
<organism evidence="7 8">
    <name type="scientific">Desulfitobacterium dehalogenans</name>
    <dbReference type="NCBI Taxonomy" id="36854"/>
    <lineage>
        <taxon>Bacteria</taxon>
        <taxon>Bacillati</taxon>
        <taxon>Bacillota</taxon>
        <taxon>Clostridia</taxon>
        <taxon>Eubacteriales</taxon>
        <taxon>Desulfitobacteriaceae</taxon>
        <taxon>Desulfitobacterium</taxon>
    </lineage>
</organism>
<evidence type="ECO:0000256" key="2">
    <source>
        <dbReference type="ARBA" id="ARBA00022670"/>
    </source>
</evidence>
<dbReference type="InterPro" id="IPR000064">
    <property type="entry name" value="NLP_P60_dom"/>
</dbReference>
<proteinExistence type="inferred from homology"/>
<feature type="domain" description="NlpC/P60" evidence="6">
    <location>
        <begin position="104"/>
        <end position="225"/>
    </location>
</feature>
<evidence type="ECO:0000256" key="4">
    <source>
        <dbReference type="ARBA" id="ARBA00022807"/>
    </source>
</evidence>
<name>A0A7C6Z334_9FIRM</name>
<dbReference type="GO" id="GO:0008234">
    <property type="term" value="F:cysteine-type peptidase activity"/>
    <property type="evidence" value="ECO:0007669"/>
    <property type="project" value="UniProtKB-KW"/>
</dbReference>
<evidence type="ECO:0000256" key="5">
    <source>
        <dbReference type="SAM" id="SignalP"/>
    </source>
</evidence>
<dbReference type="Proteomes" id="UP000553059">
    <property type="component" value="Unassembled WGS sequence"/>
</dbReference>
<reference evidence="7 8" key="1">
    <citation type="journal article" date="2020" name="Biotechnol. Biofuels">
        <title>New insights from the biogas microbiome by comprehensive genome-resolved metagenomics of nearly 1600 species originating from multiple anaerobic digesters.</title>
        <authorList>
            <person name="Campanaro S."/>
            <person name="Treu L."/>
            <person name="Rodriguez-R L.M."/>
            <person name="Kovalovszki A."/>
            <person name="Ziels R.M."/>
            <person name="Maus I."/>
            <person name="Zhu X."/>
            <person name="Kougias P.G."/>
            <person name="Basile A."/>
            <person name="Luo G."/>
            <person name="Schluter A."/>
            <person name="Konstantinidis K.T."/>
            <person name="Angelidaki I."/>
        </authorList>
    </citation>
    <scope>NUCLEOTIDE SEQUENCE [LARGE SCALE GENOMIC DNA]</scope>
    <source>
        <strain evidence="7">AS05jafATM_4</strain>
    </source>
</reference>
<dbReference type="PANTHER" id="PTHR47053">
    <property type="entry name" value="MUREIN DD-ENDOPEPTIDASE MEPH-RELATED"/>
    <property type="match status" value="1"/>
</dbReference>
<evidence type="ECO:0000256" key="1">
    <source>
        <dbReference type="ARBA" id="ARBA00007074"/>
    </source>
</evidence>
<dbReference type="InterPro" id="IPR036365">
    <property type="entry name" value="PGBD-like_sf"/>
</dbReference>
<keyword evidence="4" id="KW-0788">Thiol protease</keyword>
<dbReference type="SUPFAM" id="SSF47090">
    <property type="entry name" value="PGBD-like"/>
    <property type="match status" value="1"/>
</dbReference>
<keyword evidence="3 7" id="KW-0378">Hydrolase</keyword>
<gene>
    <name evidence="7" type="ORF">GX523_04520</name>
</gene>
<dbReference type="InterPro" id="IPR051202">
    <property type="entry name" value="Peptidase_C40"/>
</dbReference>
<dbReference type="EMBL" id="DUTF01000100">
    <property type="protein sequence ID" value="HHY26011.1"/>
    <property type="molecule type" value="Genomic_DNA"/>
</dbReference>
<comment type="caution">
    <text evidence="7">The sequence shown here is derived from an EMBL/GenBank/DDBJ whole genome shotgun (WGS) entry which is preliminary data.</text>
</comment>
<dbReference type="AlphaFoldDB" id="A0A7C6Z334"/>
<comment type="similarity">
    <text evidence="1">Belongs to the peptidase C40 family.</text>
</comment>
<evidence type="ECO:0000259" key="6">
    <source>
        <dbReference type="PROSITE" id="PS51935"/>
    </source>
</evidence>
<keyword evidence="5" id="KW-0732">Signal</keyword>
<dbReference type="Gene3D" id="3.90.1720.10">
    <property type="entry name" value="endopeptidase domain like (from Nostoc punctiforme)"/>
    <property type="match status" value="1"/>
</dbReference>
<dbReference type="Pfam" id="PF01471">
    <property type="entry name" value="PG_binding_1"/>
    <property type="match status" value="1"/>
</dbReference>
<evidence type="ECO:0000313" key="8">
    <source>
        <dbReference type="Proteomes" id="UP000553059"/>
    </source>
</evidence>
<dbReference type="GO" id="GO:0006508">
    <property type="term" value="P:proteolysis"/>
    <property type="evidence" value="ECO:0007669"/>
    <property type="project" value="UniProtKB-KW"/>
</dbReference>
<sequence>MKNRIVFLLSVTLVMVLVSAQITQAATPLLKVGSRGSAVVTLQSNLKTLGYEVGAVDGIFGGKTKTAVQAFQKNSRIQVDGIVGPKTQQALTKALSSKSTTNRSLKTQKILSTAKGYTGVPYLWGGTTPSGFDCSGFTQYVFKKNGITLPRTSSQQYQTGTAVSFNSLIPGDLVFFNFNSGSVVSHVGIYLGDGQFISATSGKGVITYSFTPYWKNAYVGAKRVY</sequence>
<keyword evidence="2" id="KW-0645">Protease</keyword>
<evidence type="ECO:0000313" key="7">
    <source>
        <dbReference type="EMBL" id="HHY26011.1"/>
    </source>
</evidence>
<protein>
    <submittedName>
        <fullName evidence="7">Hydrolase</fullName>
    </submittedName>
</protein>
<accession>A0A7C6Z334</accession>
<evidence type="ECO:0000256" key="3">
    <source>
        <dbReference type="ARBA" id="ARBA00022801"/>
    </source>
</evidence>
<dbReference type="PROSITE" id="PS51935">
    <property type="entry name" value="NLPC_P60"/>
    <property type="match status" value="1"/>
</dbReference>
<dbReference type="InterPro" id="IPR036366">
    <property type="entry name" value="PGBDSf"/>
</dbReference>
<feature type="signal peptide" evidence="5">
    <location>
        <begin position="1"/>
        <end position="25"/>
    </location>
</feature>
<dbReference type="PANTHER" id="PTHR47053:SF1">
    <property type="entry name" value="MUREIN DD-ENDOPEPTIDASE MEPH-RELATED"/>
    <property type="match status" value="1"/>
</dbReference>
<dbReference type="InterPro" id="IPR002477">
    <property type="entry name" value="Peptidoglycan-bd-like"/>
</dbReference>
<dbReference type="InterPro" id="IPR038765">
    <property type="entry name" value="Papain-like_cys_pep_sf"/>
</dbReference>